<feature type="compositionally biased region" description="Basic and acidic residues" evidence="1">
    <location>
        <begin position="24"/>
        <end position="45"/>
    </location>
</feature>
<proteinExistence type="predicted"/>
<evidence type="ECO:0000313" key="2">
    <source>
        <dbReference type="EMBL" id="JAD57474.1"/>
    </source>
</evidence>
<reference evidence="2" key="2">
    <citation type="journal article" date="2015" name="Data Brief">
        <title>Shoot transcriptome of the giant reed, Arundo donax.</title>
        <authorList>
            <person name="Barrero R.A."/>
            <person name="Guerrero F.D."/>
            <person name="Moolhuijzen P."/>
            <person name="Goolsby J.A."/>
            <person name="Tidwell J."/>
            <person name="Bellgard S.E."/>
            <person name="Bellgard M.I."/>
        </authorList>
    </citation>
    <scope>NUCLEOTIDE SEQUENCE</scope>
    <source>
        <tissue evidence="2">Shoot tissue taken approximately 20 cm above the soil surface</tissue>
    </source>
</reference>
<protein>
    <submittedName>
        <fullName evidence="2">Uncharacterized protein</fullName>
    </submittedName>
</protein>
<feature type="region of interest" description="Disordered" evidence="1">
    <location>
        <begin position="18"/>
        <end position="80"/>
    </location>
</feature>
<evidence type="ECO:0000256" key="1">
    <source>
        <dbReference type="SAM" id="MobiDB-lite"/>
    </source>
</evidence>
<reference evidence="2" key="1">
    <citation type="submission" date="2014-09" db="EMBL/GenBank/DDBJ databases">
        <authorList>
            <person name="Magalhaes I.L.F."/>
            <person name="Oliveira U."/>
            <person name="Santos F.R."/>
            <person name="Vidigal T.H.D.A."/>
            <person name="Brescovit A.D."/>
            <person name="Santos A.J."/>
        </authorList>
    </citation>
    <scope>NUCLEOTIDE SEQUENCE</scope>
    <source>
        <tissue evidence="2">Shoot tissue taken approximately 20 cm above the soil surface</tissue>
    </source>
</reference>
<accession>A0A0A9UD71</accession>
<dbReference type="AlphaFoldDB" id="A0A0A9UD71"/>
<sequence>MEVARRCAEAAMESWNRAAVNKEQAPRRAHDHLVPNKDAHEEILDPKSNQETQEKPKPPSTKLQEKPKTLIKNKSDSTSDRPLFLDLKLRCRLPLCGWRRGRRRRGCEPTTQRSLEVGS</sequence>
<dbReference type="EMBL" id="GBRH01240421">
    <property type="protein sequence ID" value="JAD57474.1"/>
    <property type="molecule type" value="Transcribed_RNA"/>
</dbReference>
<organism evidence="2">
    <name type="scientific">Arundo donax</name>
    <name type="common">Giant reed</name>
    <name type="synonym">Donax arundinaceus</name>
    <dbReference type="NCBI Taxonomy" id="35708"/>
    <lineage>
        <taxon>Eukaryota</taxon>
        <taxon>Viridiplantae</taxon>
        <taxon>Streptophyta</taxon>
        <taxon>Embryophyta</taxon>
        <taxon>Tracheophyta</taxon>
        <taxon>Spermatophyta</taxon>
        <taxon>Magnoliopsida</taxon>
        <taxon>Liliopsida</taxon>
        <taxon>Poales</taxon>
        <taxon>Poaceae</taxon>
        <taxon>PACMAD clade</taxon>
        <taxon>Arundinoideae</taxon>
        <taxon>Arundineae</taxon>
        <taxon>Arundo</taxon>
    </lineage>
</organism>
<name>A0A0A9UD71_ARUDO</name>
<feature type="compositionally biased region" description="Basic and acidic residues" evidence="1">
    <location>
        <begin position="52"/>
        <end position="79"/>
    </location>
</feature>